<feature type="repeat" description="ANK" evidence="8">
    <location>
        <begin position="170"/>
        <end position="202"/>
    </location>
</feature>
<dbReference type="InterPro" id="IPR008979">
    <property type="entry name" value="Galactose-bd-like_sf"/>
</dbReference>
<dbReference type="Proteomes" id="UP000694941">
    <property type="component" value="Unplaced"/>
</dbReference>
<name>A0ABM1THC8_LIMPO</name>
<evidence type="ECO:0000256" key="2">
    <source>
        <dbReference type="ARBA" id="ARBA00022483"/>
    </source>
</evidence>
<dbReference type="Gene3D" id="2.60.120.260">
    <property type="entry name" value="Galactose-binding domain-like"/>
    <property type="match status" value="1"/>
</dbReference>
<proteinExistence type="predicted"/>
<keyword evidence="5" id="KW-0638">Presynaptic neurotoxin</keyword>
<accession>A0ABM1THC8</accession>
<gene>
    <name evidence="10 11" type="primary">LOC106470926</name>
</gene>
<dbReference type="GeneID" id="106470926"/>
<comment type="subcellular location">
    <subcellularLocation>
        <location evidence="1">Target cell membrane</location>
    </subcellularLocation>
</comment>
<evidence type="ECO:0000313" key="10">
    <source>
        <dbReference type="RefSeq" id="XP_013786958.1"/>
    </source>
</evidence>
<keyword evidence="7" id="KW-1053">Target membrane</keyword>
<evidence type="ECO:0000256" key="7">
    <source>
        <dbReference type="ARBA" id="ARBA00023298"/>
    </source>
</evidence>
<dbReference type="PROSITE" id="PS50297">
    <property type="entry name" value="ANK_REP_REGION"/>
    <property type="match status" value="2"/>
</dbReference>
<reference evidence="10 11" key="1">
    <citation type="submission" date="2025-05" db="UniProtKB">
        <authorList>
            <consortium name="RefSeq"/>
        </authorList>
    </citation>
    <scope>IDENTIFICATION</scope>
    <source>
        <tissue evidence="10 11">Muscle</tissue>
    </source>
</reference>
<keyword evidence="6 8" id="KW-0040">ANK repeat</keyword>
<dbReference type="Gene3D" id="1.25.40.20">
    <property type="entry name" value="Ankyrin repeat-containing domain"/>
    <property type="match status" value="2"/>
</dbReference>
<evidence type="ECO:0000256" key="3">
    <source>
        <dbReference type="ARBA" id="ARBA00022537"/>
    </source>
</evidence>
<protein>
    <submittedName>
        <fullName evidence="10 11">Ankyrin repeat and sterile alpha motif domain-containing protein 1B-like</fullName>
    </submittedName>
</protein>
<dbReference type="PANTHER" id="PTHR24174">
    <property type="entry name" value="ANKYRIN REPEAT AND STERILE ALPHA MOTIF DOMAIN-CONTAINING PROTEIN 1"/>
    <property type="match status" value="1"/>
</dbReference>
<keyword evidence="5" id="KW-0800">Toxin</keyword>
<keyword evidence="5" id="KW-0528">Neurotoxin</keyword>
<keyword evidence="9" id="KW-1185">Reference proteome</keyword>
<keyword evidence="7" id="KW-0472">Membrane</keyword>
<dbReference type="InterPro" id="IPR013761">
    <property type="entry name" value="SAM/pointed_sf"/>
</dbReference>
<dbReference type="InterPro" id="IPR033635">
    <property type="entry name" value="ANKS1/Caskin"/>
</dbReference>
<dbReference type="PROSITE" id="PS50088">
    <property type="entry name" value="ANK_REPEAT"/>
    <property type="match status" value="3"/>
</dbReference>
<evidence type="ECO:0000256" key="1">
    <source>
        <dbReference type="ARBA" id="ARBA00004175"/>
    </source>
</evidence>
<dbReference type="InterPro" id="IPR002110">
    <property type="entry name" value="Ankyrin_rpt"/>
</dbReference>
<evidence type="ECO:0000313" key="9">
    <source>
        <dbReference type="Proteomes" id="UP000694941"/>
    </source>
</evidence>
<evidence type="ECO:0000313" key="11">
    <source>
        <dbReference type="RefSeq" id="XP_022255284.1"/>
    </source>
</evidence>
<evidence type="ECO:0000256" key="4">
    <source>
        <dbReference type="ARBA" id="ARBA00022737"/>
    </source>
</evidence>
<feature type="repeat" description="ANK" evidence="8">
    <location>
        <begin position="101"/>
        <end position="133"/>
    </location>
</feature>
<feature type="repeat" description="ANK" evidence="8">
    <location>
        <begin position="68"/>
        <end position="100"/>
    </location>
</feature>
<evidence type="ECO:0000256" key="5">
    <source>
        <dbReference type="ARBA" id="ARBA00023028"/>
    </source>
</evidence>
<dbReference type="Pfam" id="PF12796">
    <property type="entry name" value="Ank_2"/>
    <property type="match status" value="1"/>
</dbReference>
<evidence type="ECO:0000256" key="6">
    <source>
        <dbReference type="ARBA" id="ARBA00023043"/>
    </source>
</evidence>
<dbReference type="RefSeq" id="XP_022255284.1">
    <property type="nucleotide sequence ID" value="XM_022399576.1"/>
</dbReference>
<dbReference type="SUPFAM" id="SSF49785">
    <property type="entry name" value="Galactose-binding domain-like"/>
    <property type="match status" value="1"/>
</dbReference>
<keyword evidence="4" id="KW-0677">Repeat</keyword>
<dbReference type="SMART" id="SM00248">
    <property type="entry name" value="ANK"/>
    <property type="match status" value="6"/>
</dbReference>
<dbReference type="InterPro" id="IPR036770">
    <property type="entry name" value="Ankyrin_rpt-contain_sf"/>
</dbReference>
<organism evidence="9 11">
    <name type="scientific">Limulus polyphemus</name>
    <name type="common">Atlantic horseshoe crab</name>
    <dbReference type="NCBI Taxonomy" id="6850"/>
    <lineage>
        <taxon>Eukaryota</taxon>
        <taxon>Metazoa</taxon>
        <taxon>Ecdysozoa</taxon>
        <taxon>Arthropoda</taxon>
        <taxon>Chelicerata</taxon>
        <taxon>Merostomata</taxon>
        <taxon>Xiphosura</taxon>
        <taxon>Limulidae</taxon>
        <taxon>Limulus</taxon>
    </lineage>
</organism>
<keyword evidence="3" id="KW-1052">Target cell membrane</keyword>
<dbReference type="Pfam" id="PF13637">
    <property type="entry name" value="Ank_4"/>
    <property type="match status" value="1"/>
</dbReference>
<dbReference type="SUPFAM" id="SSF47769">
    <property type="entry name" value="SAM/Pointed domain"/>
    <property type="match status" value="1"/>
</dbReference>
<dbReference type="Gene3D" id="1.10.150.50">
    <property type="entry name" value="Transcription Factor, Ets-1"/>
    <property type="match status" value="1"/>
</dbReference>
<dbReference type="PANTHER" id="PTHR24174:SF16">
    <property type="entry name" value="CASKIN-2"/>
    <property type="match status" value="1"/>
</dbReference>
<dbReference type="RefSeq" id="XP_013786958.1">
    <property type="nucleotide sequence ID" value="XM_013931504.2"/>
</dbReference>
<evidence type="ECO:0000256" key="8">
    <source>
        <dbReference type="PROSITE-ProRule" id="PRU00023"/>
    </source>
</evidence>
<dbReference type="SUPFAM" id="SSF48403">
    <property type="entry name" value="Ankyrin repeat"/>
    <property type="match status" value="1"/>
</dbReference>
<keyword evidence="2" id="KW-0268">Exocytosis</keyword>
<sequence length="545" mass="61502">MVKEQELLKHVKHNDISKVQKLLTCYKKHHSTAGKESEVLRKERKFLLELETKKKVNHVNINCHELSSGSTPLILAVLNGNREMITLLLHTGADVNATDSKGNTALHIAAFGGKSDILELLIENGAELDTINQDKNTPMHIACQNCTDGIKFVLLKLLRAIPDVLLENKEGQTPFDIAAQYNRIDAVALLLDYEPSFRKANRAFVDACIRGHKNVVQLMLDHGMNPSHVDSDLGTSGFHEACRYLRYDVTVLLIQYGGDPEVQNNKHETPETILGNYPANKTDRFFKLFNEWKDKPKLKPKYLDIISANEQGLYPLLNTVQDWTLCHPNYCSVSSSTYPHTNLLDGDPCSIWITPNKYSSWVVFDLGRSFTLSGIGIIGWDSDQMARRCLLQKAESLEGPWFTVKMLHCQRIGPTESTSPGVLQEFHGFLDSAQYWRFFVKDNHGASFTSLHGIQFYGVDSSLLDFLEDLHLEHIASSIAQKGYNEPEAIKKLTKSDIDELITDPEDRLKLWNAVNHEEKRTGSLPRQQSALDAVFSELESMLIS</sequence>